<feature type="compositionally biased region" description="Polar residues" evidence="1">
    <location>
        <begin position="102"/>
        <end position="116"/>
    </location>
</feature>
<protein>
    <submittedName>
        <fullName evidence="2">Uncharacterized protein</fullName>
    </submittedName>
</protein>
<evidence type="ECO:0000256" key="1">
    <source>
        <dbReference type="SAM" id="MobiDB-lite"/>
    </source>
</evidence>
<evidence type="ECO:0000313" key="2">
    <source>
        <dbReference type="EMBL" id="RWA21396.1"/>
    </source>
</evidence>
<feature type="region of interest" description="Disordered" evidence="1">
    <location>
        <begin position="97"/>
        <end position="116"/>
    </location>
</feature>
<name>A0A439DWC0_9MYCO</name>
<evidence type="ECO:0000313" key="3">
    <source>
        <dbReference type="Proteomes" id="UP000287177"/>
    </source>
</evidence>
<dbReference type="Proteomes" id="UP000287177">
    <property type="component" value="Unassembled WGS sequence"/>
</dbReference>
<dbReference type="AlphaFoldDB" id="A0A439DWC0"/>
<feature type="compositionally biased region" description="Polar residues" evidence="1">
    <location>
        <begin position="1"/>
        <end position="11"/>
    </location>
</feature>
<accession>A0A439DWC0</accession>
<gene>
    <name evidence="2" type="ORF">MELE44368_16875</name>
</gene>
<dbReference type="EMBL" id="ATDN01000010">
    <property type="protein sequence ID" value="RWA21396.1"/>
    <property type="molecule type" value="Genomic_DNA"/>
</dbReference>
<feature type="region of interest" description="Disordered" evidence="1">
    <location>
        <begin position="1"/>
        <end position="22"/>
    </location>
</feature>
<keyword evidence="3" id="KW-1185">Reference proteome</keyword>
<comment type="caution">
    <text evidence="2">The sequence shown here is derived from an EMBL/GenBank/DDBJ whole genome shotgun (WGS) entry which is preliminary data.</text>
</comment>
<proteinExistence type="predicted"/>
<reference evidence="2 3" key="1">
    <citation type="submission" date="2013-06" db="EMBL/GenBank/DDBJ databases">
        <title>The draft sequence of the Mycobacterium elephantis genome.</title>
        <authorList>
            <person name="Pettersson F.B."/>
            <person name="Das S."/>
            <person name="Dasgupta S."/>
            <person name="Bhattacharya A."/>
            <person name="Kirsebom L.A."/>
        </authorList>
    </citation>
    <scope>NUCLEOTIDE SEQUENCE [LARGE SCALE GENOMIC DNA]</scope>
    <source>
        <strain evidence="2 3">DSM 44368</strain>
    </source>
</reference>
<organism evidence="2 3">
    <name type="scientific">Mycolicibacterium elephantis DSM 44368</name>
    <dbReference type="NCBI Taxonomy" id="1335622"/>
    <lineage>
        <taxon>Bacteria</taxon>
        <taxon>Bacillati</taxon>
        <taxon>Actinomycetota</taxon>
        <taxon>Actinomycetes</taxon>
        <taxon>Mycobacteriales</taxon>
        <taxon>Mycobacteriaceae</taxon>
        <taxon>Mycolicibacterium</taxon>
    </lineage>
</organism>
<sequence length="116" mass="12250">MLNVSISTAPSGSRLRSKYSASARSLTISRRYHCSAGGYRSSSNNDRRPNCSCWLPIRSFPIAATVTGIPMASETHSSAAPARLAALSARHRFVPRGAVGSHNASATQMTSGIASR</sequence>